<protein>
    <submittedName>
        <fullName evidence="10">Carbohydrate ABC transporter membrane protein 1 (CUT1 family)</fullName>
    </submittedName>
</protein>
<gene>
    <name evidence="10" type="ORF">EDD31_2282</name>
</gene>
<feature type="transmembrane region" description="Helical" evidence="7">
    <location>
        <begin position="36"/>
        <end position="55"/>
    </location>
</feature>
<evidence type="ECO:0000313" key="11">
    <source>
        <dbReference type="Proteomes" id="UP000280668"/>
    </source>
</evidence>
<evidence type="ECO:0000256" key="4">
    <source>
        <dbReference type="ARBA" id="ARBA00022692"/>
    </source>
</evidence>
<comment type="similarity">
    <text evidence="7">Belongs to the binding-protein-dependent transport system permease family.</text>
</comment>
<evidence type="ECO:0000256" key="3">
    <source>
        <dbReference type="ARBA" id="ARBA00022475"/>
    </source>
</evidence>
<dbReference type="InterPro" id="IPR050809">
    <property type="entry name" value="UgpAE/MalFG_permease"/>
</dbReference>
<dbReference type="GO" id="GO:0005886">
    <property type="term" value="C:plasma membrane"/>
    <property type="evidence" value="ECO:0007669"/>
    <property type="project" value="UniProtKB-SubCell"/>
</dbReference>
<dbReference type="AlphaFoldDB" id="A0A3N2BF57"/>
<feature type="transmembrane region" description="Helical" evidence="7">
    <location>
        <begin position="187"/>
        <end position="212"/>
    </location>
</feature>
<feature type="transmembrane region" description="Helical" evidence="7">
    <location>
        <begin position="293"/>
        <end position="315"/>
    </location>
</feature>
<dbReference type="Pfam" id="PF00528">
    <property type="entry name" value="BPD_transp_1"/>
    <property type="match status" value="1"/>
</dbReference>
<dbReference type="CDD" id="cd06261">
    <property type="entry name" value="TM_PBP2"/>
    <property type="match status" value="1"/>
</dbReference>
<feature type="domain" description="ABC transmembrane type-1" evidence="9">
    <location>
        <begin position="96"/>
        <end position="314"/>
    </location>
</feature>
<evidence type="ECO:0000259" key="9">
    <source>
        <dbReference type="PROSITE" id="PS50928"/>
    </source>
</evidence>
<keyword evidence="11" id="KW-1185">Reference proteome</keyword>
<keyword evidence="6 7" id="KW-0472">Membrane</keyword>
<dbReference type="OrthoDB" id="9804439at2"/>
<name>A0A3N2BF57_9MICO</name>
<evidence type="ECO:0000256" key="5">
    <source>
        <dbReference type="ARBA" id="ARBA00022989"/>
    </source>
</evidence>
<dbReference type="Proteomes" id="UP000280668">
    <property type="component" value="Unassembled WGS sequence"/>
</dbReference>
<dbReference type="InterPro" id="IPR035906">
    <property type="entry name" value="MetI-like_sf"/>
</dbReference>
<sequence length="325" mass="35046">MTAQPQVLPGGAGSSPAPPPERRAGSSRTLVRLTPFLLLLLPVGLVALALGYPLWRQVVMSFQEFGLAQQFGQPPEFVWLSNYTAILSDGYFWTVTARSLVFTAACAAATMFVGVGLAVMMQRVTAAVRVLLQVVLVFAWATPVIAAVAIWKLMVDHRHGVVNAVLVTLGLEQFQGFHWLQESTGTFLLVAGTVIVWASTPLVALATFAALTQVDDSVVEAAQLDGAGLLRRLRYIVLPIIKPVLILLAILQVIWDLRVFAQIYSLQQGAGSSRATNLLGTYIYHTGIGGGNYGMASALAMVMLAILVVLTWRYVRLLGKQGDLT</sequence>
<dbReference type="EMBL" id="RKHK01000001">
    <property type="protein sequence ID" value="ROR73889.1"/>
    <property type="molecule type" value="Genomic_DNA"/>
</dbReference>
<keyword evidence="5 7" id="KW-1133">Transmembrane helix</keyword>
<accession>A0A3N2BF57</accession>
<dbReference type="GO" id="GO:0055085">
    <property type="term" value="P:transmembrane transport"/>
    <property type="evidence" value="ECO:0007669"/>
    <property type="project" value="InterPro"/>
</dbReference>
<comment type="caution">
    <text evidence="10">The sequence shown here is derived from an EMBL/GenBank/DDBJ whole genome shotgun (WGS) entry which is preliminary data.</text>
</comment>
<evidence type="ECO:0000256" key="7">
    <source>
        <dbReference type="RuleBase" id="RU363032"/>
    </source>
</evidence>
<feature type="transmembrane region" description="Helical" evidence="7">
    <location>
        <begin position="131"/>
        <end position="151"/>
    </location>
</feature>
<dbReference type="PROSITE" id="PS50928">
    <property type="entry name" value="ABC_TM1"/>
    <property type="match status" value="1"/>
</dbReference>
<organism evidence="10 11">
    <name type="scientific">Bogoriella caseilytica</name>
    <dbReference type="NCBI Taxonomy" id="56055"/>
    <lineage>
        <taxon>Bacteria</taxon>
        <taxon>Bacillati</taxon>
        <taxon>Actinomycetota</taxon>
        <taxon>Actinomycetes</taxon>
        <taxon>Micrococcales</taxon>
        <taxon>Bogoriellaceae</taxon>
        <taxon>Bogoriella</taxon>
    </lineage>
</organism>
<evidence type="ECO:0000256" key="1">
    <source>
        <dbReference type="ARBA" id="ARBA00004651"/>
    </source>
</evidence>
<dbReference type="InterPro" id="IPR000515">
    <property type="entry name" value="MetI-like"/>
</dbReference>
<dbReference type="PANTHER" id="PTHR43227">
    <property type="entry name" value="BLL4140 PROTEIN"/>
    <property type="match status" value="1"/>
</dbReference>
<feature type="region of interest" description="Disordered" evidence="8">
    <location>
        <begin position="1"/>
        <end position="25"/>
    </location>
</feature>
<keyword evidence="3" id="KW-1003">Cell membrane</keyword>
<evidence type="ECO:0000256" key="8">
    <source>
        <dbReference type="SAM" id="MobiDB-lite"/>
    </source>
</evidence>
<dbReference type="PANTHER" id="PTHR43227:SF8">
    <property type="entry name" value="DIACETYLCHITOBIOSE UPTAKE SYSTEM PERMEASE PROTEIN DASB"/>
    <property type="match status" value="1"/>
</dbReference>
<evidence type="ECO:0000256" key="2">
    <source>
        <dbReference type="ARBA" id="ARBA00022448"/>
    </source>
</evidence>
<feature type="transmembrane region" description="Helical" evidence="7">
    <location>
        <begin position="233"/>
        <end position="255"/>
    </location>
</feature>
<dbReference type="SUPFAM" id="SSF161098">
    <property type="entry name" value="MetI-like"/>
    <property type="match status" value="1"/>
</dbReference>
<proteinExistence type="inferred from homology"/>
<dbReference type="Gene3D" id="1.10.3720.10">
    <property type="entry name" value="MetI-like"/>
    <property type="match status" value="1"/>
</dbReference>
<evidence type="ECO:0000256" key="6">
    <source>
        <dbReference type="ARBA" id="ARBA00023136"/>
    </source>
</evidence>
<comment type="subcellular location">
    <subcellularLocation>
        <location evidence="1 7">Cell membrane</location>
        <topology evidence="1 7">Multi-pass membrane protein</topology>
    </subcellularLocation>
</comment>
<keyword evidence="4 7" id="KW-0812">Transmembrane</keyword>
<evidence type="ECO:0000313" key="10">
    <source>
        <dbReference type="EMBL" id="ROR73889.1"/>
    </source>
</evidence>
<keyword evidence="2 7" id="KW-0813">Transport</keyword>
<feature type="transmembrane region" description="Helical" evidence="7">
    <location>
        <begin position="100"/>
        <end position="119"/>
    </location>
</feature>
<dbReference type="RefSeq" id="WP_123304254.1">
    <property type="nucleotide sequence ID" value="NZ_RKHK01000001.1"/>
</dbReference>
<reference evidence="10 11" key="1">
    <citation type="submission" date="2018-11" db="EMBL/GenBank/DDBJ databases">
        <title>Sequencing the genomes of 1000 actinobacteria strains.</title>
        <authorList>
            <person name="Klenk H.-P."/>
        </authorList>
    </citation>
    <scope>NUCLEOTIDE SEQUENCE [LARGE SCALE GENOMIC DNA]</scope>
    <source>
        <strain evidence="10 11">DSM 11294</strain>
    </source>
</reference>